<comment type="caution">
    <text evidence="1">The sequence shown here is derived from an EMBL/GenBank/DDBJ whole genome shotgun (WGS) entry which is preliminary data.</text>
</comment>
<protein>
    <submittedName>
        <fullName evidence="1">Uncharacterized protein</fullName>
    </submittedName>
</protein>
<reference evidence="1" key="1">
    <citation type="submission" date="2019-04" db="EMBL/GenBank/DDBJ databases">
        <title>Microbes associate with the intestines of laboratory mice.</title>
        <authorList>
            <person name="Navarre W."/>
            <person name="Wong E."/>
            <person name="Huang K."/>
            <person name="Tropini C."/>
            <person name="Ng K."/>
            <person name="Yu B."/>
        </authorList>
    </citation>
    <scope>NUCLEOTIDE SEQUENCE</scope>
    <source>
        <strain evidence="1">NM09_H32</strain>
    </source>
</reference>
<accession>A0AC61R8X4</accession>
<sequence>MSNQTKNSETLSWVCLGVGVVSWLFNPFALLSILGIFLYVYTRSTYGVKNIKLTAGGLLSGIALLFFILAILKIVGW</sequence>
<evidence type="ECO:0000313" key="1">
    <source>
        <dbReference type="EMBL" id="TGY66014.1"/>
    </source>
</evidence>
<evidence type="ECO:0000313" key="2">
    <source>
        <dbReference type="Proteomes" id="UP000308836"/>
    </source>
</evidence>
<dbReference type="Proteomes" id="UP000308836">
    <property type="component" value="Unassembled WGS sequence"/>
</dbReference>
<gene>
    <name evidence="1" type="ORF">E5336_05870</name>
</gene>
<organism evidence="1 2">
    <name type="scientific">Dubosiella muris</name>
    <dbReference type="NCBI Taxonomy" id="3038133"/>
    <lineage>
        <taxon>Bacteria</taxon>
        <taxon>Bacillati</taxon>
        <taxon>Bacillota</taxon>
        <taxon>Erysipelotrichia</taxon>
        <taxon>Erysipelotrichales</taxon>
        <taxon>Erysipelotrichaceae</taxon>
        <taxon>Dubosiella</taxon>
    </lineage>
</organism>
<keyword evidence="2" id="KW-1185">Reference proteome</keyword>
<proteinExistence type="predicted"/>
<dbReference type="EMBL" id="SRYG01000010">
    <property type="protein sequence ID" value="TGY66014.1"/>
    <property type="molecule type" value="Genomic_DNA"/>
</dbReference>
<name>A0AC61R8X4_9FIRM</name>